<evidence type="ECO:0000256" key="2">
    <source>
        <dbReference type="ARBA" id="ARBA00022729"/>
    </source>
</evidence>
<evidence type="ECO:0000256" key="1">
    <source>
        <dbReference type="ARBA" id="ARBA00008814"/>
    </source>
</evidence>
<dbReference type="PROSITE" id="PS50983">
    <property type="entry name" value="FE_B12_PBP"/>
    <property type="match status" value="1"/>
</dbReference>
<evidence type="ECO:0000259" key="4">
    <source>
        <dbReference type="PROSITE" id="PS50983"/>
    </source>
</evidence>
<dbReference type="RefSeq" id="WP_241368151.1">
    <property type="nucleotide sequence ID" value="NZ_JAKZFC010000001.1"/>
</dbReference>
<gene>
    <name evidence="5" type="ORF">LZ480_04350</name>
</gene>
<feature type="chain" id="PRO_5047331940" evidence="3">
    <location>
        <begin position="23"/>
        <end position="312"/>
    </location>
</feature>
<keyword evidence="2 3" id="KW-0732">Signal</keyword>
<dbReference type="PANTHER" id="PTHR30535">
    <property type="entry name" value="VITAMIN B12-BINDING PROTEIN"/>
    <property type="match status" value="1"/>
</dbReference>
<comment type="caution">
    <text evidence="5">The sequence shown here is derived from an EMBL/GenBank/DDBJ whole genome shotgun (WGS) entry which is preliminary data.</text>
</comment>
<dbReference type="InterPro" id="IPR002491">
    <property type="entry name" value="ABC_transptr_periplasmic_BD"/>
</dbReference>
<sequence length="312" mass="33832">MNFKMKWVAPVAAALLLAACGADEEKASKDPVKQTEVDGPYTVVDDRGIEVTFEEVPETIVSLQPSNTEILFELGVGAQIVGATDYDTYPEAAQKIERVSTSTVINAERIVELNPDVVVAYTAGDEAQIAQLEDAGLKVFVIGSATSFDDVYTDIIQLSEVMGVEEKGNEVVADIKGQIAAVQEKTDTVDAKKKVYYEVSPAPTIWTTGSDTFQQEIMNTAGVENIFADQNSWLSVTEEDVITRNPEVIITPATYMENAVDEILGRAGWDQIQAVSDKAVVLVDGDVMSRPGPRIGEAVEIMAEAVYPELFK</sequence>
<dbReference type="Proteomes" id="UP001316087">
    <property type="component" value="Unassembled WGS sequence"/>
</dbReference>
<evidence type="ECO:0000313" key="5">
    <source>
        <dbReference type="EMBL" id="MCH7321115.1"/>
    </source>
</evidence>
<feature type="signal peptide" evidence="3">
    <location>
        <begin position="1"/>
        <end position="22"/>
    </location>
</feature>
<dbReference type="NCBIfam" id="NF038402">
    <property type="entry name" value="TroA_like"/>
    <property type="match status" value="1"/>
</dbReference>
<keyword evidence="6" id="KW-1185">Reference proteome</keyword>
<proteinExistence type="inferred from homology"/>
<reference evidence="5 6" key="1">
    <citation type="submission" date="2022-03" db="EMBL/GenBank/DDBJ databases">
        <authorList>
            <person name="Jo J.-H."/>
            <person name="Im W.-T."/>
        </authorList>
    </citation>
    <scope>NUCLEOTIDE SEQUENCE [LARGE SCALE GENOMIC DNA]</scope>
    <source>
        <strain evidence="5 6">MA9</strain>
    </source>
</reference>
<feature type="domain" description="Fe/B12 periplasmic-binding" evidence="4">
    <location>
        <begin position="59"/>
        <end position="312"/>
    </location>
</feature>
<organism evidence="5 6">
    <name type="scientific">Solibacillus palustris</name>
    <dbReference type="NCBI Taxonomy" id="2908203"/>
    <lineage>
        <taxon>Bacteria</taxon>
        <taxon>Bacillati</taxon>
        <taxon>Bacillota</taxon>
        <taxon>Bacilli</taxon>
        <taxon>Bacillales</taxon>
        <taxon>Caryophanaceae</taxon>
        <taxon>Solibacillus</taxon>
    </lineage>
</organism>
<dbReference type="SUPFAM" id="SSF53807">
    <property type="entry name" value="Helical backbone' metal receptor"/>
    <property type="match status" value="1"/>
</dbReference>
<dbReference type="PROSITE" id="PS51257">
    <property type="entry name" value="PROKAR_LIPOPROTEIN"/>
    <property type="match status" value="1"/>
</dbReference>
<dbReference type="PANTHER" id="PTHR30535:SF34">
    <property type="entry name" value="MOLYBDATE-BINDING PROTEIN MOLA"/>
    <property type="match status" value="1"/>
</dbReference>
<comment type="similarity">
    <text evidence="1">Belongs to the bacterial solute-binding protein 8 family.</text>
</comment>
<dbReference type="Gene3D" id="3.40.50.1980">
    <property type="entry name" value="Nitrogenase molybdenum iron protein domain"/>
    <property type="match status" value="2"/>
</dbReference>
<dbReference type="InterPro" id="IPR050902">
    <property type="entry name" value="ABC_Transporter_SBP"/>
</dbReference>
<dbReference type="CDD" id="cd01143">
    <property type="entry name" value="YvrC"/>
    <property type="match status" value="1"/>
</dbReference>
<dbReference type="EMBL" id="JAKZFC010000001">
    <property type="protein sequence ID" value="MCH7321115.1"/>
    <property type="molecule type" value="Genomic_DNA"/>
</dbReference>
<dbReference type="InterPro" id="IPR054828">
    <property type="entry name" value="Vit_B12_bind_prot"/>
</dbReference>
<protein>
    <submittedName>
        <fullName evidence="5">ABC transporter substrate-binding protein</fullName>
    </submittedName>
</protein>
<name>A0ABS9UAU9_9BACL</name>
<evidence type="ECO:0000313" key="6">
    <source>
        <dbReference type="Proteomes" id="UP001316087"/>
    </source>
</evidence>
<accession>A0ABS9UAU9</accession>
<dbReference type="Pfam" id="PF01497">
    <property type="entry name" value="Peripla_BP_2"/>
    <property type="match status" value="1"/>
</dbReference>
<evidence type="ECO:0000256" key="3">
    <source>
        <dbReference type="SAM" id="SignalP"/>
    </source>
</evidence>